<gene>
    <name evidence="2" type="ORF">JFN93_25260</name>
</gene>
<evidence type="ECO:0000313" key="3">
    <source>
        <dbReference type="Proteomes" id="UP000636888"/>
    </source>
</evidence>
<sequence length="172" mass="19133">MLSKTFRVLIHADPETLWSVLIDRTKNPGRYQVGITETRISSPGQHSFIRESIVHGQSVKERITTDAHNGEVSELILSHPSFTGALRWKVVPTARQSPVAPVYLECHAELVPIDLVISGVLRGEAESSIDIERELDTIREAAEAKARIPLGGDNRYNPPEPPRRSEVARGNR</sequence>
<organism evidence="2 3">
    <name type="scientific">Geomesophilobacter sediminis</name>
    <dbReference type="NCBI Taxonomy" id="2798584"/>
    <lineage>
        <taxon>Bacteria</taxon>
        <taxon>Pseudomonadati</taxon>
        <taxon>Thermodesulfobacteriota</taxon>
        <taxon>Desulfuromonadia</taxon>
        <taxon>Geobacterales</taxon>
        <taxon>Geobacteraceae</taxon>
        <taxon>Geomesophilobacter</taxon>
    </lineage>
</organism>
<protein>
    <submittedName>
        <fullName evidence="2">Uncharacterized protein</fullName>
    </submittedName>
</protein>
<dbReference type="Gene3D" id="3.30.530.20">
    <property type="match status" value="1"/>
</dbReference>
<accession>A0A8J7M3E0</accession>
<feature type="compositionally biased region" description="Basic and acidic residues" evidence="1">
    <location>
        <begin position="161"/>
        <end position="172"/>
    </location>
</feature>
<evidence type="ECO:0000313" key="2">
    <source>
        <dbReference type="EMBL" id="MBJ6728029.1"/>
    </source>
</evidence>
<dbReference type="Proteomes" id="UP000636888">
    <property type="component" value="Unassembled WGS sequence"/>
</dbReference>
<dbReference type="EMBL" id="JAEMHM010000046">
    <property type="protein sequence ID" value="MBJ6728029.1"/>
    <property type="molecule type" value="Genomic_DNA"/>
</dbReference>
<dbReference type="AlphaFoldDB" id="A0A8J7M3E0"/>
<comment type="caution">
    <text evidence="2">The sequence shown here is derived from an EMBL/GenBank/DDBJ whole genome shotgun (WGS) entry which is preliminary data.</text>
</comment>
<reference evidence="2" key="1">
    <citation type="submission" date="2020-12" db="EMBL/GenBank/DDBJ databases">
        <title>Geomonas sp. Red875, isolated from river sediment.</title>
        <authorList>
            <person name="Xu Z."/>
            <person name="Zhang Z."/>
            <person name="Masuda Y."/>
            <person name="Itoh H."/>
            <person name="Senoo K."/>
        </authorList>
    </citation>
    <scope>NUCLEOTIDE SEQUENCE</scope>
    <source>
        <strain evidence="2">Red875</strain>
    </source>
</reference>
<proteinExistence type="predicted"/>
<keyword evidence="3" id="KW-1185">Reference proteome</keyword>
<name>A0A8J7M3E0_9BACT</name>
<dbReference type="RefSeq" id="WP_199387168.1">
    <property type="nucleotide sequence ID" value="NZ_JAEMHM010000046.1"/>
</dbReference>
<dbReference type="SUPFAM" id="SSF55961">
    <property type="entry name" value="Bet v1-like"/>
    <property type="match status" value="1"/>
</dbReference>
<feature type="region of interest" description="Disordered" evidence="1">
    <location>
        <begin position="143"/>
        <end position="172"/>
    </location>
</feature>
<evidence type="ECO:0000256" key="1">
    <source>
        <dbReference type="SAM" id="MobiDB-lite"/>
    </source>
</evidence>
<dbReference type="InterPro" id="IPR023393">
    <property type="entry name" value="START-like_dom_sf"/>
</dbReference>